<dbReference type="PROSITE" id="PS51257">
    <property type="entry name" value="PROKAR_LIPOPROTEIN"/>
    <property type="match status" value="1"/>
</dbReference>
<feature type="signal peptide" evidence="4">
    <location>
        <begin position="1"/>
        <end position="25"/>
    </location>
</feature>
<keyword evidence="3" id="KW-0813">Transport</keyword>
<dbReference type="InterPro" id="IPR028082">
    <property type="entry name" value="Peripla_BP_I"/>
</dbReference>
<comment type="similarity">
    <text evidence="1">Belongs to the leucine-binding protein family.</text>
</comment>
<gene>
    <name evidence="6" type="ORF">ACFPK2_10985</name>
</gene>
<evidence type="ECO:0000256" key="3">
    <source>
        <dbReference type="ARBA" id="ARBA00022970"/>
    </source>
</evidence>
<dbReference type="SUPFAM" id="SSF53822">
    <property type="entry name" value="Periplasmic binding protein-like I"/>
    <property type="match status" value="1"/>
</dbReference>
<accession>A0ABW0F2X1</accession>
<evidence type="ECO:0000313" key="6">
    <source>
        <dbReference type="EMBL" id="MFC5293512.1"/>
    </source>
</evidence>
<dbReference type="EMBL" id="JBHSLI010000004">
    <property type="protein sequence ID" value="MFC5293512.1"/>
    <property type="molecule type" value="Genomic_DNA"/>
</dbReference>
<sequence>MKSLKKTLFAGAAAAALLAATPVLAACELKIGVIGGLSGATAQWGLALKGAAEYIAAEANAAGGGGLKVGSETCKVTTIAVDSKATAEGAASATNQLVSQNVKFILGPVVTPEATGIKPIALRNKLLVFQNSFAKDAIGPRWPLVFHEGPGPSVWAGAIAKLAKEKFNIKKVVLVAPNDQGGTDITSVDIEAYKANGIEATEEFYQRGNPNFAAVVARVLAQNPDTVDTSSTAPGDAGVLVKQLRQAGFTGTIGRLGGPATDEILRVAGGPEVLKNFYWYENVPLEDPNIRAIATDYKKLMNADPPENTMLYLWVGVGRLLFKAISDAGTITDTEKVAEVLRKLPIDDKNLGKGRWTGKSFFGIQQEVSFPFGIGLIVDGKVQPILRAEVPEVD</sequence>
<dbReference type="CDD" id="cd06336">
    <property type="entry name" value="PBP1_ABC_ligand_binding-like"/>
    <property type="match status" value="1"/>
</dbReference>
<dbReference type="Pfam" id="PF13458">
    <property type="entry name" value="Peripla_BP_6"/>
    <property type="match status" value="1"/>
</dbReference>
<feature type="chain" id="PRO_5047185844" evidence="4">
    <location>
        <begin position="26"/>
        <end position="394"/>
    </location>
</feature>
<evidence type="ECO:0000259" key="5">
    <source>
        <dbReference type="Pfam" id="PF13458"/>
    </source>
</evidence>
<dbReference type="RefSeq" id="WP_158443951.1">
    <property type="nucleotide sequence ID" value="NZ_JAOAOS010000013.1"/>
</dbReference>
<evidence type="ECO:0000256" key="1">
    <source>
        <dbReference type="ARBA" id="ARBA00010062"/>
    </source>
</evidence>
<evidence type="ECO:0000256" key="4">
    <source>
        <dbReference type="SAM" id="SignalP"/>
    </source>
</evidence>
<dbReference type="Proteomes" id="UP001595976">
    <property type="component" value="Unassembled WGS sequence"/>
</dbReference>
<evidence type="ECO:0000256" key="2">
    <source>
        <dbReference type="ARBA" id="ARBA00022729"/>
    </source>
</evidence>
<keyword evidence="3" id="KW-0029">Amino-acid transport</keyword>
<dbReference type="InterPro" id="IPR051010">
    <property type="entry name" value="BCAA_transport"/>
</dbReference>
<dbReference type="PANTHER" id="PTHR30483:SF6">
    <property type="entry name" value="PERIPLASMIC BINDING PROTEIN OF ABC TRANSPORTER FOR NATURAL AMINO ACIDS"/>
    <property type="match status" value="1"/>
</dbReference>
<protein>
    <submittedName>
        <fullName evidence="6">ABC transporter substrate-binding protein</fullName>
    </submittedName>
</protein>
<dbReference type="InterPro" id="IPR028081">
    <property type="entry name" value="Leu-bd"/>
</dbReference>
<evidence type="ECO:0000313" key="7">
    <source>
        <dbReference type="Proteomes" id="UP001595976"/>
    </source>
</evidence>
<name>A0ABW0F2X1_9HYPH</name>
<proteinExistence type="inferred from homology"/>
<organism evidence="6 7">
    <name type="scientific">Bosea minatitlanensis</name>
    <dbReference type="NCBI Taxonomy" id="128782"/>
    <lineage>
        <taxon>Bacteria</taxon>
        <taxon>Pseudomonadati</taxon>
        <taxon>Pseudomonadota</taxon>
        <taxon>Alphaproteobacteria</taxon>
        <taxon>Hyphomicrobiales</taxon>
        <taxon>Boseaceae</taxon>
        <taxon>Bosea</taxon>
    </lineage>
</organism>
<keyword evidence="2 4" id="KW-0732">Signal</keyword>
<reference evidence="7" key="1">
    <citation type="journal article" date="2019" name="Int. J. Syst. Evol. Microbiol.">
        <title>The Global Catalogue of Microorganisms (GCM) 10K type strain sequencing project: providing services to taxonomists for standard genome sequencing and annotation.</title>
        <authorList>
            <consortium name="The Broad Institute Genomics Platform"/>
            <consortium name="The Broad Institute Genome Sequencing Center for Infectious Disease"/>
            <person name="Wu L."/>
            <person name="Ma J."/>
        </authorList>
    </citation>
    <scope>NUCLEOTIDE SEQUENCE [LARGE SCALE GENOMIC DNA]</scope>
    <source>
        <strain evidence="7">CGMCC 1.15643</strain>
    </source>
</reference>
<feature type="domain" description="Leucine-binding protein" evidence="5">
    <location>
        <begin position="29"/>
        <end position="356"/>
    </location>
</feature>
<dbReference type="PANTHER" id="PTHR30483">
    <property type="entry name" value="LEUCINE-SPECIFIC-BINDING PROTEIN"/>
    <property type="match status" value="1"/>
</dbReference>
<comment type="caution">
    <text evidence="6">The sequence shown here is derived from an EMBL/GenBank/DDBJ whole genome shotgun (WGS) entry which is preliminary data.</text>
</comment>
<dbReference type="Gene3D" id="3.40.50.2300">
    <property type="match status" value="2"/>
</dbReference>
<keyword evidence="7" id="KW-1185">Reference proteome</keyword>